<comment type="similarity">
    <text evidence="1">Belongs to the LTO1 family.</text>
</comment>
<feature type="domain" description="Essential protein Yae1 N-terminal" evidence="3">
    <location>
        <begin position="37"/>
        <end position="75"/>
    </location>
</feature>
<dbReference type="EMBL" id="CP144541">
    <property type="protein sequence ID" value="WVW79295.1"/>
    <property type="molecule type" value="Genomic_DNA"/>
</dbReference>
<dbReference type="RefSeq" id="XP_019048015.1">
    <property type="nucleotide sequence ID" value="XM_019191267.1"/>
</dbReference>
<dbReference type="KEGG" id="kbi:30209035"/>
<evidence type="ECO:0000313" key="6">
    <source>
        <dbReference type="Proteomes" id="UP000092730"/>
    </source>
</evidence>
<reference evidence="5" key="4">
    <citation type="submission" date="2024-02" db="EMBL/GenBank/DDBJ databases">
        <title>Comparative genomics of Cryptococcus and Kwoniella reveals pathogenesis evolution and contrasting modes of karyotype evolution via chromosome fusion or intercentromeric recombination.</title>
        <authorList>
            <person name="Coelho M.A."/>
            <person name="David-Palma M."/>
            <person name="Shea T."/>
            <person name="Bowers K."/>
            <person name="McGinley-Smith S."/>
            <person name="Mohammad A.W."/>
            <person name="Gnirke A."/>
            <person name="Yurkov A.M."/>
            <person name="Nowrousian M."/>
            <person name="Sun S."/>
            <person name="Cuomo C.A."/>
            <person name="Heitman J."/>
        </authorList>
    </citation>
    <scope>NUCLEOTIDE SEQUENCE</scope>
    <source>
        <strain evidence="5">CBS 10118</strain>
    </source>
</reference>
<dbReference type="PANTHER" id="PTHR28532:SF1">
    <property type="entry name" value="ORAL CANCER OVEREXPRESSED 1"/>
    <property type="match status" value="1"/>
</dbReference>
<dbReference type="InterPro" id="IPR019191">
    <property type="entry name" value="Essential_protein_Yae1_N"/>
</dbReference>
<dbReference type="EMBL" id="KI894020">
    <property type="protein sequence ID" value="OCF26945.1"/>
    <property type="molecule type" value="Genomic_DNA"/>
</dbReference>
<gene>
    <name evidence="4" type="ORF">I302_04636</name>
    <name evidence="5" type="ORF">I302_101262</name>
</gene>
<protein>
    <recommendedName>
        <fullName evidence="3">Essential protein Yae1 N-terminal domain-containing protein</fullName>
    </recommendedName>
</protein>
<accession>A0A1B9G7E6</accession>
<evidence type="ECO:0000256" key="1">
    <source>
        <dbReference type="ARBA" id="ARBA00038090"/>
    </source>
</evidence>
<dbReference type="GeneID" id="30209035"/>
<evidence type="ECO:0000259" key="3">
    <source>
        <dbReference type="Pfam" id="PF09811"/>
    </source>
</evidence>
<proteinExistence type="inferred from homology"/>
<evidence type="ECO:0000313" key="4">
    <source>
        <dbReference type="EMBL" id="OCF26945.1"/>
    </source>
</evidence>
<dbReference type="PANTHER" id="PTHR28532">
    <property type="entry name" value="GEO13458P1"/>
    <property type="match status" value="1"/>
</dbReference>
<dbReference type="Proteomes" id="UP000092730">
    <property type="component" value="Chromosome 1"/>
</dbReference>
<dbReference type="InterPro" id="IPR052436">
    <property type="entry name" value="LTO1_adapter"/>
</dbReference>
<keyword evidence="6" id="KW-1185">Reference proteome</keyword>
<dbReference type="Pfam" id="PF09811">
    <property type="entry name" value="Yae1_N"/>
    <property type="match status" value="1"/>
</dbReference>
<reference evidence="5" key="2">
    <citation type="submission" date="2013-07" db="EMBL/GenBank/DDBJ databases">
        <authorList>
            <consortium name="The Broad Institute Genome Sequencing Platform"/>
            <person name="Cuomo C."/>
            <person name="Litvintseva A."/>
            <person name="Chen Y."/>
            <person name="Heitman J."/>
            <person name="Sun S."/>
            <person name="Springer D."/>
            <person name="Dromer F."/>
            <person name="Young S.K."/>
            <person name="Zeng Q."/>
            <person name="Gargeya S."/>
            <person name="Fitzgerald M."/>
            <person name="Abouelleil A."/>
            <person name="Alvarado L."/>
            <person name="Berlin A.M."/>
            <person name="Chapman S.B."/>
            <person name="Dewar J."/>
            <person name="Goldberg J."/>
            <person name="Griggs A."/>
            <person name="Gujja S."/>
            <person name="Hansen M."/>
            <person name="Howarth C."/>
            <person name="Imamovic A."/>
            <person name="Larimer J."/>
            <person name="McCowan C."/>
            <person name="Murphy C."/>
            <person name="Pearson M."/>
            <person name="Priest M."/>
            <person name="Roberts A."/>
            <person name="Saif S."/>
            <person name="Shea T."/>
            <person name="Sykes S."/>
            <person name="Wortman J."/>
            <person name="Nusbaum C."/>
            <person name="Birren B."/>
        </authorList>
    </citation>
    <scope>NUCLEOTIDE SEQUENCE</scope>
    <source>
        <strain evidence="5">CBS 10118</strain>
    </source>
</reference>
<reference evidence="4" key="3">
    <citation type="submission" date="2014-01" db="EMBL/GenBank/DDBJ databases">
        <title>Evolution of pathogenesis and genome organization in the Tremellales.</title>
        <authorList>
            <person name="Cuomo C."/>
            <person name="Litvintseva A."/>
            <person name="Heitman J."/>
            <person name="Chen Y."/>
            <person name="Sun S."/>
            <person name="Springer D."/>
            <person name="Dromer F."/>
            <person name="Young S."/>
            <person name="Zeng Q."/>
            <person name="Chapman S."/>
            <person name="Gujja S."/>
            <person name="Saif S."/>
            <person name="Birren B."/>
        </authorList>
    </citation>
    <scope>NUCLEOTIDE SEQUENCE</scope>
    <source>
        <strain evidence="4">CBS 10118</strain>
    </source>
</reference>
<reference evidence="4" key="1">
    <citation type="submission" date="2013-07" db="EMBL/GenBank/DDBJ databases">
        <title>The Genome Sequence of Cryptococcus bestiolae CBS10118.</title>
        <authorList>
            <consortium name="The Broad Institute Genome Sequencing Platform"/>
            <person name="Cuomo C."/>
            <person name="Litvintseva A."/>
            <person name="Chen Y."/>
            <person name="Heitman J."/>
            <person name="Sun S."/>
            <person name="Springer D."/>
            <person name="Dromer F."/>
            <person name="Young S.K."/>
            <person name="Zeng Q."/>
            <person name="Gargeya S."/>
            <person name="Fitzgerald M."/>
            <person name="Abouelleil A."/>
            <person name="Alvarado L."/>
            <person name="Berlin A.M."/>
            <person name="Chapman S.B."/>
            <person name="Dewar J."/>
            <person name="Goldberg J."/>
            <person name="Griggs A."/>
            <person name="Gujja S."/>
            <person name="Hansen M."/>
            <person name="Howarth C."/>
            <person name="Imamovic A."/>
            <person name="Larimer J."/>
            <person name="McCowan C."/>
            <person name="Murphy C."/>
            <person name="Pearson M."/>
            <person name="Priest M."/>
            <person name="Roberts A."/>
            <person name="Saif S."/>
            <person name="Shea T."/>
            <person name="Sykes S."/>
            <person name="Wortman J."/>
            <person name="Nusbaum C."/>
            <person name="Birren B."/>
        </authorList>
    </citation>
    <scope>NUCLEOTIDE SEQUENCE [LARGE SCALE GENOMIC DNA]</scope>
    <source>
        <strain evidence="4">CBS 10118</strain>
    </source>
</reference>
<dbReference type="OrthoDB" id="48036at2759"/>
<dbReference type="STRING" id="1296100.A0A1B9G7E6"/>
<sequence length="211" mass="23000">MSTNNSSTHYNMVIDISAEGDVLEEITNMESTFYKQGYQAGYEHGQLHGLFEGRELGKEKAWELWEEIGYYEGWAGTYVELLGGKVMEGEGGGRKGKDARTLNHAQILLSLISTFPRTNPSQPSRPPSEIQPNPTATNASSEVDLASLISNIRARYKLLCSSLNVKPRLHVAQIVEVDPSSGAGTGQSKNASIDGGIEGPVKGVDTRQLRF</sequence>
<dbReference type="VEuPathDB" id="FungiDB:I302_04636"/>
<name>A0A1B9G7E6_9TREE</name>
<dbReference type="AlphaFoldDB" id="A0A1B9G7E6"/>
<organism evidence="4">
    <name type="scientific">Kwoniella bestiolae CBS 10118</name>
    <dbReference type="NCBI Taxonomy" id="1296100"/>
    <lineage>
        <taxon>Eukaryota</taxon>
        <taxon>Fungi</taxon>
        <taxon>Dikarya</taxon>
        <taxon>Basidiomycota</taxon>
        <taxon>Agaricomycotina</taxon>
        <taxon>Tremellomycetes</taxon>
        <taxon>Tremellales</taxon>
        <taxon>Cryptococcaceae</taxon>
        <taxon>Kwoniella</taxon>
    </lineage>
</organism>
<feature type="compositionally biased region" description="Polar residues" evidence="2">
    <location>
        <begin position="130"/>
        <end position="140"/>
    </location>
</feature>
<feature type="region of interest" description="Disordered" evidence="2">
    <location>
        <begin position="179"/>
        <end position="199"/>
    </location>
</feature>
<feature type="region of interest" description="Disordered" evidence="2">
    <location>
        <begin position="115"/>
        <end position="140"/>
    </location>
</feature>
<evidence type="ECO:0000313" key="5">
    <source>
        <dbReference type="EMBL" id="WVW79295.1"/>
    </source>
</evidence>
<evidence type="ECO:0000256" key="2">
    <source>
        <dbReference type="SAM" id="MobiDB-lite"/>
    </source>
</evidence>